<dbReference type="Gene3D" id="1.10.490.10">
    <property type="entry name" value="Globins"/>
    <property type="match status" value="1"/>
</dbReference>
<keyword evidence="3" id="KW-0479">Metal-binding</keyword>
<dbReference type="InterPro" id="IPR001486">
    <property type="entry name" value="Hemoglobin_trunc"/>
</dbReference>
<dbReference type="GO" id="GO:0019825">
    <property type="term" value="F:oxygen binding"/>
    <property type="evidence" value="ECO:0007669"/>
    <property type="project" value="InterPro"/>
</dbReference>
<keyword evidence="6" id="KW-1185">Reference proteome</keyword>
<evidence type="ECO:0000256" key="4">
    <source>
        <dbReference type="ARBA" id="ARBA00023004"/>
    </source>
</evidence>
<keyword evidence="4" id="KW-0408">Iron</keyword>
<dbReference type="AlphaFoldDB" id="A0A1Z5JYR1"/>
<gene>
    <name evidence="5" type="ORF">FisN_3Lh104</name>
</gene>
<evidence type="ECO:0008006" key="7">
    <source>
        <dbReference type="Google" id="ProtNLM"/>
    </source>
</evidence>
<organism evidence="5 6">
    <name type="scientific">Fistulifera solaris</name>
    <name type="common">Oleaginous diatom</name>
    <dbReference type="NCBI Taxonomy" id="1519565"/>
    <lineage>
        <taxon>Eukaryota</taxon>
        <taxon>Sar</taxon>
        <taxon>Stramenopiles</taxon>
        <taxon>Ochrophyta</taxon>
        <taxon>Bacillariophyta</taxon>
        <taxon>Bacillariophyceae</taxon>
        <taxon>Bacillariophycidae</taxon>
        <taxon>Naviculales</taxon>
        <taxon>Naviculaceae</taxon>
        <taxon>Fistulifera</taxon>
    </lineage>
</organism>
<dbReference type="GO" id="GO:0046872">
    <property type="term" value="F:metal ion binding"/>
    <property type="evidence" value="ECO:0007669"/>
    <property type="project" value="UniProtKB-KW"/>
</dbReference>
<dbReference type="GO" id="GO:0020037">
    <property type="term" value="F:heme binding"/>
    <property type="evidence" value="ECO:0007669"/>
    <property type="project" value="InterPro"/>
</dbReference>
<proteinExistence type="predicted"/>
<dbReference type="OrthoDB" id="514183at2759"/>
<keyword evidence="2" id="KW-0349">Heme</keyword>
<evidence type="ECO:0000256" key="1">
    <source>
        <dbReference type="ARBA" id="ARBA00022448"/>
    </source>
</evidence>
<dbReference type="SUPFAM" id="SSF46458">
    <property type="entry name" value="Globin-like"/>
    <property type="match status" value="1"/>
</dbReference>
<dbReference type="CDD" id="cd00454">
    <property type="entry name" value="TrHb1_N"/>
    <property type="match status" value="1"/>
</dbReference>
<sequence>MTLASAEVLHSSQSARKDELLAKLGGKQVLNAAVDQFYDRLLQDPELNRFFHGNNISVLKWHQFNFMSIAFTTMPKDLDVEHLVLNKHAKLFEMGLNESHFDLMMKHLRRTFEELNIDKALIQEAEQVLTPMRSLFEHGGKAANVKEENWRKGAHVAAAVAVISLLTWRYMATRKR</sequence>
<name>A0A1Z5JYR1_FISSO</name>
<evidence type="ECO:0000313" key="6">
    <source>
        <dbReference type="Proteomes" id="UP000198406"/>
    </source>
</evidence>
<reference evidence="5 6" key="1">
    <citation type="journal article" date="2015" name="Plant Cell">
        <title>Oil accumulation by the oleaginous diatom Fistulifera solaris as revealed by the genome and transcriptome.</title>
        <authorList>
            <person name="Tanaka T."/>
            <person name="Maeda Y."/>
            <person name="Veluchamy A."/>
            <person name="Tanaka M."/>
            <person name="Abida H."/>
            <person name="Marechal E."/>
            <person name="Bowler C."/>
            <person name="Muto M."/>
            <person name="Sunaga Y."/>
            <person name="Tanaka M."/>
            <person name="Yoshino T."/>
            <person name="Taniguchi T."/>
            <person name="Fukuda Y."/>
            <person name="Nemoto M."/>
            <person name="Matsumoto M."/>
            <person name="Wong P.S."/>
            <person name="Aburatani S."/>
            <person name="Fujibuchi W."/>
        </authorList>
    </citation>
    <scope>NUCLEOTIDE SEQUENCE [LARGE SCALE GENOMIC DNA]</scope>
    <source>
        <strain evidence="5 6">JPCC DA0580</strain>
    </source>
</reference>
<evidence type="ECO:0000256" key="2">
    <source>
        <dbReference type="ARBA" id="ARBA00022617"/>
    </source>
</evidence>
<accession>A0A1Z5JYR1</accession>
<comment type="caution">
    <text evidence="5">The sequence shown here is derived from an EMBL/GenBank/DDBJ whole genome shotgun (WGS) entry which is preliminary data.</text>
</comment>
<dbReference type="InterPro" id="IPR012292">
    <property type="entry name" value="Globin/Proto"/>
</dbReference>
<dbReference type="InParanoid" id="A0A1Z5JYR1"/>
<evidence type="ECO:0000256" key="3">
    <source>
        <dbReference type="ARBA" id="ARBA00022723"/>
    </source>
</evidence>
<dbReference type="InterPro" id="IPR009050">
    <property type="entry name" value="Globin-like_sf"/>
</dbReference>
<evidence type="ECO:0000313" key="5">
    <source>
        <dbReference type="EMBL" id="GAX19160.1"/>
    </source>
</evidence>
<dbReference type="EMBL" id="BDSP01000134">
    <property type="protein sequence ID" value="GAX19160.1"/>
    <property type="molecule type" value="Genomic_DNA"/>
</dbReference>
<dbReference type="Pfam" id="PF01152">
    <property type="entry name" value="Bac_globin"/>
    <property type="match status" value="1"/>
</dbReference>
<dbReference type="Proteomes" id="UP000198406">
    <property type="component" value="Unassembled WGS sequence"/>
</dbReference>
<keyword evidence="1" id="KW-0813">Transport</keyword>
<protein>
    <recommendedName>
        <fullName evidence="7">Globin family profile domain-containing protein</fullName>
    </recommendedName>
</protein>